<evidence type="ECO:0008006" key="4">
    <source>
        <dbReference type="Google" id="ProtNLM"/>
    </source>
</evidence>
<dbReference type="AlphaFoldDB" id="A0A4R6SNQ2"/>
<evidence type="ECO:0000313" key="3">
    <source>
        <dbReference type="Proteomes" id="UP000295444"/>
    </source>
</evidence>
<dbReference type="Gene3D" id="1.10.287.1060">
    <property type="entry name" value="ESAT-6-like"/>
    <property type="match status" value="1"/>
</dbReference>
<organism evidence="2 3">
    <name type="scientific">Labedaea rhizosphaerae</name>
    <dbReference type="NCBI Taxonomy" id="598644"/>
    <lineage>
        <taxon>Bacteria</taxon>
        <taxon>Bacillati</taxon>
        <taxon>Actinomycetota</taxon>
        <taxon>Actinomycetes</taxon>
        <taxon>Pseudonocardiales</taxon>
        <taxon>Pseudonocardiaceae</taxon>
        <taxon>Labedaea</taxon>
    </lineage>
</organism>
<accession>A0A4R6SNQ2</accession>
<evidence type="ECO:0000313" key="2">
    <source>
        <dbReference type="EMBL" id="TDQ05769.1"/>
    </source>
</evidence>
<name>A0A4R6SNQ2_LABRH</name>
<evidence type="ECO:0000256" key="1">
    <source>
        <dbReference type="SAM" id="MobiDB-lite"/>
    </source>
</evidence>
<dbReference type="RefSeq" id="WP_133848460.1">
    <property type="nucleotide sequence ID" value="NZ_SNXZ01000001.1"/>
</dbReference>
<gene>
    <name evidence="2" type="ORF">EV186_1011747</name>
</gene>
<feature type="compositionally biased region" description="Basic and acidic residues" evidence="1">
    <location>
        <begin position="79"/>
        <end position="104"/>
    </location>
</feature>
<feature type="region of interest" description="Disordered" evidence="1">
    <location>
        <begin position="77"/>
        <end position="104"/>
    </location>
</feature>
<comment type="caution">
    <text evidence="2">The sequence shown here is derived from an EMBL/GenBank/DDBJ whole genome shotgun (WGS) entry which is preliminary data.</text>
</comment>
<sequence length="104" mass="10804">MSAMEVDPDRVSAYAKTTGKAATDLSGAQEKLTSTHLSGAAFGELGRTLRTSEAYSKASGTLLSQLNRAVAALSSASEGLDKVADAHRGSDEDAAKHISRAHDR</sequence>
<protein>
    <recommendedName>
        <fullName evidence="4">Excreted virulence factor EspC (Type VII ESX diderm)</fullName>
    </recommendedName>
</protein>
<dbReference type="OrthoDB" id="3686897at2"/>
<dbReference type="EMBL" id="SNXZ01000001">
    <property type="protein sequence ID" value="TDQ05769.1"/>
    <property type="molecule type" value="Genomic_DNA"/>
</dbReference>
<dbReference type="Proteomes" id="UP000295444">
    <property type="component" value="Unassembled WGS sequence"/>
</dbReference>
<proteinExistence type="predicted"/>
<keyword evidence="3" id="KW-1185">Reference proteome</keyword>
<reference evidence="2 3" key="1">
    <citation type="submission" date="2019-03" db="EMBL/GenBank/DDBJ databases">
        <title>Genomic Encyclopedia of Type Strains, Phase IV (KMG-IV): sequencing the most valuable type-strain genomes for metagenomic binning, comparative biology and taxonomic classification.</title>
        <authorList>
            <person name="Goeker M."/>
        </authorList>
    </citation>
    <scope>NUCLEOTIDE SEQUENCE [LARGE SCALE GENOMIC DNA]</scope>
    <source>
        <strain evidence="2 3">DSM 45361</strain>
    </source>
</reference>